<proteinExistence type="predicted"/>
<dbReference type="InterPro" id="IPR054265">
    <property type="entry name" value="DUF6996"/>
</dbReference>
<sequence>MNNESWKVIFDSYNINNHNFDESPFHISADMIKDATKHFESTSKKEVRILCKQDHRNRRPYVFIEKNLFLLPVKNGEYVIIKGDGYIDIPDITSNAIEYNSKLGFDLDSSKIGDSEMQHLDFAYASSIIRTFIEDDSLVLTIRGRKYTPSFSFYVGNNLIEVKSVQTEVDAGYEGKDNIVLIEAKNSKTNNTIIRQLFYPYRQWSNYSKKNVHTLFFEKRGKEYLIWEFKFKDKNDYNSIYLYKSAKYRILNNK</sequence>
<reference evidence="3" key="1">
    <citation type="submission" date="2022-06" db="EMBL/GenBank/DDBJ databases">
        <title>Brachyspira pilosicoli from pigs in Switzerland.</title>
        <authorList>
            <person name="Schmitt S."/>
            <person name="Arnold M."/>
            <person name="Rossano A."/>
            <person name="Perreten V."/>
        </authorList>
    </citation>
    <scope>NUCLEOTIDE SEQUENCE</scope>
    <source>
        <strain evidence="3">MEI4028</strain>
    </source>
</reference>
<dbReference type="Pfam" id="PF22518">
    <property type="entry name" value="DUF6997"/>
    <property type="match status" value="1"/>
</dbReference>
<dbReference type="AlphaFoldDB" id="A0AAJ6GCD9"/>
<evidence type="ECO:0000259" key="1">
    <source>
        <dbReference type="Pfam" id="PF22515"/>
    </source>
</evidence>
<gene>
    <name evidence="3" type="ORF">NEH99_08320</name>
</gene>
<dbReference type="RefSeq" id="WP_115589685.1">
    <property type="nucleotide sequence ID" value="NZ_CP098748.1"/>
</dbReference>
<feature type="domain" description="DUF6997" evidence="2">
    <location>
        <begin position="83"/>
        <end position="248"/>
    </location>
</feature>
<evidence type="ECO:0000313" key="3">
    <source>
        <dbReference type="EMBL" id="WIH94291.1"/>
    </source>
</evidence>
<dbReference type="Proteomes" id="UP001242021">
    <property type="component" value="Chromosome"/>
</dbReference>
<name>A0AAJ6GCD9_BRAPL</name>
<dbReference type="InterPro" id="IPR054266">
    <property type="entry name" value="DUF6997"/>
</dbReference>
<evidence type="ECO:0000313" key="4">
    <source>
        <dbReference type="Proteomes" id="UP001242021"/>
    </source>
</evidence>
<protein>
    <submittedName>
        <fullName evidence="3">Uncharacterized protein</fullName>
    </submittedName>
</protein>
<dbReference type="Pfam" id="PF22515">
    <property type="entry name" value="DUF6996"/>
    <property type="match status" value="1"/>
</dbReference>
<dbReference type="EMBL" id="CP098754">
    <property type="protein sequence ID" value="WIH94291.1"/>
    <property type="molecule type" value="Genomic_DNA"/>
</dbReference>
<organism evidence="3 4">
    <name type="scientific">Brachyspira pilosicoli</name>
    <name type="common">Serpulina pilosicoli</name>
    <dbReference type="NCBI Taxonomy" id="52584"/>
    <lineage>
        <taxon>Bacteria</taxon>
        <taxon>Pseudomonadati</taxon>
        <taxon>Spirochaetota</taxon>
        <taxon>Spirochaetia</taxon>
        <taxon>Brachyspirales</taxon>
        <taxon>Brachyspiraceae</taxon>
        <taxon>Brachyspira</taxon>
    </lineage>
</organism>
<feature type="domain" description="DUF6996" evidence="1">
    <location>
        <begin position="3"/>
        <end position="80"/>
    </location>
</feature>
<evidence type="ECO:0000259" key="2">
    <source>
        <dbReference type="Pfam" id="PF22518"/>
    </source>
</evidence>
<accession>A0AAJ6GCD9</accession>